<dbReference type="PANTHER" id="PTHR33620:SF1">
    <property type="entry name" value="UREASE ACCESSORY PROTEIN F"/>
    <property type="match status" value="1"/>
</dbReference>
<dbReference type="Gene3D" id="1.10.4190.10">
    <property type="entry name" value="Urease accessory protein UreF"/>
    <property type="match status" value="1"/>
</dbReference>
<dbReference type="PANTHER" id="PTHR33620">
    <property type="entry name" value="UREASE ACCESSORY PROTEIN F"/>
    <property type="match status" value="1"/>
</dbReference>
<name>A0A9X1NSF7_9HYPH</name>
<dbReference type="PIRSF" id="PIRSF009467">
    <property type="entry name" value="Ureas_acces_UreF"/>
    <property type="match status" value="1"/>
</dbReference>
<dbReference type="RefSeq" id="WP_231813969.1">
    <property type="nucleotide sequence ID" value="NZ_JAJOZR010000005.1"/>
</dbReference>
<evidence type="ECO:0000256" key="3">
    <source>
        <dbReference type="HAMAP-Rule" id="MF_01385"/>
    </source>
</evidence>
<dbReference type="InterPro" id="IPR002639">
    <property type="entry name" value="UreF"/>
</dbReference>
<keyword evidence="2 3" id="KW-0143">Chaperone</keyword>
<keyword evidence="5" id="KW-1185">Reference proteome</keyword>
<dbReference type="HAMAP" id="MF_01385">
    <property type="entry name" value="UreF"/>
    <property type="match status" value="1"/>
</dbReference>
<comment type="function">
    <text evidence="3">Required for maturation of urease via the functional incorporation of the urease nickel metallocenter.</text>
</comment>
<evidence type="ECO:0000256" key="2">
    <source>
        <dbReference type="ARBA" id="ARBA00023186"/>
    </source>
</evidence>
<dbReference type="Pfam" id="PF01730">
    <property type="entry name" value="UreF"/>
    <property type="match status" value="1"/>
</dbReference>
<keyword evidence="3" id="KW-0963">Cytoplasm</keyword>
<sequence length="230" mass="23467">MLTDGAIQTVRGGETQALLRLITWMSPAFPIGAFSYSAGLEQAVVDGSVSDAAALQDWLSGALAEGTGWNDAVLIAESYRAAADPERRDAVAALADAMAGSRERQMETMLQGEAFLAAAAAWPTSGDDMPLRMAYPVAVGAVAGAHATGLEPALAAYLHATASNQVSVAIRCGVLGQRAGIAVLAALEGEIAATAARAAASSLDDLGSAALLADIAALRHETLTSRLFRS</sequence>
<reference evidence="4" key="1">
    <citation type="submission" date="2021-12" db="EMBL/GenBank/DDBJ databases">
        <authorList>
            <person name="Li Y."/>
        </authorList>
    </citation>
    <scope>NUCLEOTIDE SEQUENCE</scope>
    <source>
        <strain evidence="4">DKSPLA3</strain>
    </source>
</reference>
<protein>
    <recommendedName>
        <fullName evidence="3">Urease accessory protein UreF</fullName>
    </recommendedName>
</protein>
<dbReference type="AlphaFoldDB" id="A0A9X1NSF7"/>
<evidence type="ECO:0000313" key="5">
    <source>
        <dbReference type="Proteomes" id="UP001139089"/>
    </source>
</evidence>
<dbReference type="GO" id="GO:0016151">
    <property type="term" value="F:nickel cation binding"/>
    <property type="evidence" value="ECO:0007669"/>
    <property type="project" value="UniProtKB-UniRule"/>
</dbReference>
<gene>
    <name evidence="3" type="primary">ureF</name>
    <name evidence="4" type="ORF">LRX75_09025</name>
</gene>
<dbReference type="Proteomes" id="UP001139089">
    <property type="component" value="Unassembled WGS sequence"/>
</dbReference>
<dbReference type="InterPro" id="IPR038277">
    <property type="entry name" value="UreF_sf"/>
</dbReference>
<organism evidence="4 5">
    <name type="scientific">Rhizobium quercicola</name>
    <dbReference type="NCBI Taxonomy" id="2901226"/>
    <lineage>
        <taxon>Bacteria</taxon>
        <taxon>Pseudomonadati</taxon>
        <taxon>Pseudomonadota</taxon>
        <taxon>Alphaproteobacteria</taxon>
        <taxon>Hyphomicrobiales</taxon>
        <taxon>Rhizobiaceae</taxon>
        <taxon>Rhizobium/Agrobacterium group</taxon>
        <taxon>Rhizobium</taxon>
    </lineage>
</organism>
<accession>A0A9X1NSF7</accession>
<keyword evidence="1 3" id="KW-0996">Nickel insertion</keyword>
<dbReference type="GO" id="GO:0005737">
    <property type="term" value="C:cytoplasm"/>
    <property type="evidence" value="ECO:0007669"/>
    <property type="project" value="UniProtKB-SubCell"/>
</dbReference>
<evidence type="ECO:0000313" key="4">
    <source>
        <dbReference type="EMBL" id="MCD7109186.1"/>
    </source>
</evidence>
<comment type="similarity">
    <text evidence="3">Belongs to the UreF family.</text>
</comment>
<comment type="caution">
    <text evidence="4">The sequence shown here is derived from an EMBL/GenBank/DDBJ whole genome shotgun (WGS) entry which is preliminary data.</text>
</comment>
<comment type="subunit">
    <text evidence="3">UreD, UreF and UreG form a complex that acts as a GTP-hydrolysis-dependent molecular chaperone, activating the urease apoprotein by helping to assemble the nickel containing metallocenter of UreC. The UreE protein probably delivers the nickel.</text>
</comment>
<evidence type="ECO:0000256" key="1">
    <source>
        <dbReference type="ARBA" id="ARBA00022988"/>
    </source>
</evidence>
<proteinExistence type="inferred from homology"/>
<comment type="subcellular location">
    <subcellularLocation>
        <location evidence="3">Cytoplasm</location>
    </subcellularLocation>
</comment>
<dbReference type="EMBL" id="JAJOZR010000005">
    <property type="protein sequence ID" value="MCD7109186.1"/>
    <property type="molecule type" value="Genomic_DNA"/>
</dbReference>